<dbReference type="PANTHER" id="PTHR15680:SF9">
    <property type="entry name" value="LARGE RIBOSOMAL SUBUNIT PROTEIN BL19M"/>
    <property type="match status" value="1"/>
</dbReference>
<dbReference type="PRINTS" id="PR00061">
    <property type="entry name" value="RIBOSOMALL19"/>
</dbReference>
<dbReference type="AlphaFoldDB" id="A0A2K1P580"/>
<dbReference type="GO" id="GO:0022625">
    <property type="term" value="C:cytosolic large ribosomal subunit"/>
    <property type="evidence" value="ECO:0007669"/>
    <property type="project" value="TreeGrafter"/>
</dbReference>
<comment type="similarity">
    <text evidence="1 5 6">Belongs to the bacterial ribosomal protein bL19 family.</text>
</comment>
<dbReference type="InterPro" id="IPR038657">
    <property type="entry name" value="Ribosomal_bL19_sf"/>
</dbReference>
<evidence type="ECO:0000313" key="8">
    <source>
        <dbReference type="Proteomes" id="UP000236434"/>
    </source>
</evidence>
<dbReference type="SUPFAM" id="SSF50104">
    <property type="entry name" value="Translation proteins SH3-like domain"/>
    <property type="match status" value="1"/>
</dbReference>
<dbReference type="GO" id="GO:0006412">
    <property type="term" value="P:translation"/>
    <property type="evidence" value="ECO:0007669"/>
    <property type="project" value="UniProtKB-UniRule"/>
</dbReference>
<keyword evidence="3 5" id="KW-0687">Ribonucleoprotein</keyword>
<evidence type="ECO:0000256" key="2">
    <source>
        <dbReference type="ARBA" id="ARBA00022980"/>
    </source>
</evidence>
<dbReference type="InterPro" id="IPR001857">
    <property type="entry name" value="Ribosomal_bL19"/>
</dbReference>
<dbReference type="InterPro" id="IPR008991">
    <property type="entry name" value="Translation_prot_SH3-like_sf"/>
</dbReference>
<dbReference type="Proteomes" id="UP000236434">
    <property type="component" value="Unassembled WGS sequence"/>
</dbReference>
<comment type="function">
    <text evidence="5 6">This protein is located at the 30S-50S ribosomal subunit interface and may play a role in the structure and function of the aminoacyl-tRNA binding site.</text>
</comment>
<dbReference type="InterPro" id="IPR018257">
    <property type="entry name" value="Ribosomal_bL19_CS"/>
</dbReference>
<evidence type="ECO:0000256" key="6">
    <source>
        <dbReference type="RuleBase" id="RU000559"/>
    </source>
</evidence>
<dbReference type="Pfam" id="PF01245">
    <property type="entry name" value="Ribosomal_L19"/>
    <property type="match status" value="1"/>
</dbReference>
<protein>
    <recommendedName>
        <fullName evidence="4 5">Large ribosomal subunit protein bL19</fullName>
    </recommendedName>
</protein>
<dbReference type="PROSITE" id="PS01015">
    <property type="entry name" value="RIBOSOMAL_L19"/>
    <property type="match status" value="1"/>
</dbReference>
<evidence type="ECO:0000256" key="5">
    <source>
        <dbReference type="HAMAP-Rule" id="MF_00402"/>
    </source>
</evidence>
<dbReference type="HAMAP" id="MF_00402">
    <property type="entry name" value="Ribosomal_bL19"/>
    <property type="match status" value="1"/>
</dbReference>
<keyword evidence="2 5" id="KW-0689">Ribosomal protein</keyword>
<dbReference type="NCBIfam" id="TIGR01024">
    <property type="entry name" value="rplS_bact"/>
    <property type="match status" value="1"/>
</dbReference>
<dbReference type="GO" id="GO:0003735">
    <property type="term" value="F:structural constituent of ribosome"/>
    <property type="evidence" value="ECO:0007669"/>
    <property type="project" value="InterPro"/>
</dbReference>
<dbReference type="OrthoDB" id="9803541at2"/>
<reference evidence="7 8" key="1">
    <citation type="submission" date="2013-12" db="EMBL/GenBank/DDBJ databases">
        <title>Comparative genomics of Petrotoga isolates.</title>
        <authorList>
            <person name="Nesbo C.L."/>
            <person name="Charchuk R."/>
            <person name="Chow K."/>
        </authorList>
    </citation>
    <scope>NUCLEOTIDE SEQUENCE [LARGE SCALE GENOMIC DNA]</scope>
    <source>
        <strain evidence="7 8">DSM 13574</strain>
    </source>
</reference>
<accession>A0A2K1P580</accession>
<organism evidence="7 8">
    <name type="scientific">Petrotoga olearia DSM 13574</name>
    <dbReference type="NCBI Taxonomy" id="1122955"/>
    <lineage>
        <taxon>Bacteria</taxon>
        <taxon>Thermotogati</taxon>
        <taxon>Thermotogota</taxon>
        <taxon>Thermotogae</taxon>
        <taxon>Petrotogales</taxon>
        <taxon>Petrotogaceae</taxon>
        <taxon>Petrotoga</taxon>
    </lineage>
</organism>
<dbReference type="PANTHER" id="PTHR15680">
    <property type="entry name" value="RIBOSOMAL PROTEIN L19"/>
    <property type="match status" value="1"/>
</dbReference>
<dbReference type="RefSeq" id="WP_103066155.1">
    <property type="nucleotide sequence ID" value="NZ_AZRL01000003.1"/>
</dbReference>
<dbReference type="PIRSF" id="PIRSF002191">
    <property type="entry name" value="Ribosomal_L19"/>
    <property type="match status" value="1"/>
</dbReference>
<dbReference type="EMBL" id="AZRL01000003">
    <property type="protein sequence ID" value="PNR97941.1"/>
    <property type="molecule type" value="Genomic_DNA"/>
</dbReference>
<proteinExistence type="inferred from homology"/>
<evidence type="ECO:0000256" key="4">
    <source>
        <dbReference type="ARBA" id="ARBA00035171"/>
    </source>
</evidence>
<evidence type="ECO:0000256" key="3">
    <source>
        <dbReference type="ARBA" id="ARBA00023274"/>
    </source>
</evidence>
<comment type="caution">
    <text evidence="7">The sequence shown here is derived from an EMBL/GenBank/DDBJ whole genome shotgun (WGS) entry which is preliminary data.</text>
</comment>
<evidence type="ECO:0000256" key="1">
    <source>
        <dbReference type="ARBA" id="ARBA00005781"/>
    </source>
</evidence>
<name>A0A2K1P580_9BACT</name>
<sequence>MDKIINSVETNYKKEEIPEIRPGDTVRVNVKVVEGEGQRKRERIQPFEGIVIKIRGAGLGRSFTVRKIGADRVGVERIFPFHSPSISSVEVLKKGKVRRAKLYYLRDVKGKIKIKERKD</sequence>
<dbReference type="Gene3D" id="2.30.30.790">
    <property type="match status" value="1"/>
</dbReference>
<gene>
    <name evidence="5 7" type="primary">rplS</name>
    <name evidence="7" type="ORF">X929_00720</name>
</gene>
<evidence type="ECO:0000313" key="7">
    <source>
        <dbReference type="EMBL" id="PNR97941.1"/>
    </source>
</evidence>